<sequence>MAMGSRRGKAGSISVARVRRWLLAGVIMLLSVLAGLIGYTRWKARKLLTDLPHRLGIDIKSVTDGFTWSQSVKGHTIFTIHAAKAIQRENGKTTLHDVAITLYGAPGTNRTDSISGAEFEYDQPNGIVRAAGEVHLDLAAPTPSVNSVSDVKSALQSTTAADPKADAPKPIDESKRIRVTTSGLTFLQKEGIAQTDQPMQIVYGDMRGSATGADYESNTGFLKLHSAVEMNGTQNRQTVHLRAAAAEMDRTAQRATLHGAHITTDADGASGDLMILGMAKTGGIESVHAEGHARLESKDGMTAQAPKMDAQMSTAGKLHDVLMQGGVQFGNTSGAKGNSNRATVHFDAQGVATSAEFDGGVQLDQATATAHRSVAAGHVVTLLAKDAAGHSFMREATATGSAIVRTSELVAAEAGQPQTTQLTTLRGNTLHALTAQRNGATYVSEITGTGNTQLVQDDGAGTVRTSSGDDLHATLAAPPTKTKDQKTESVPRSSPAGQVQTAVQTGHVVVTQRSPAKGTQPAGETRATSARAEFDNATGGVILTGAPQVTSPLMQLAADRIVLPQGSGDAEATGSVRGVYLAASAPSGKPADPVHLLADHVTVSGGGSSAKLFGTPAKLARMWTSTAQMEAPVIETERATGKLFAHAAGAEAGTVRMLLPVQAAPGKTASTATGSVRITGTTLIYTPADTHGPAHADVSGGIRLDSPGTQLTAKSAVATIAGAAPAAARTASPLSGGNIQTVTAAGDVHLQQPGRSGTGERLVYTAADQRYELTGTAAAPPQVQDSQRGNVTGAVLVFHGADDSVEVSGEAGHRVRTEMEVAKPAKGR</sequence>
<evidence type="ECO:0000313" key="4">
    <source>
        <dbReference type="Proteomes" id="UP000182409"/>
    </source>
</evidence>
<organism evidence="3 4">
    <name type="scientific">Terriglobus roseus</name>
    <dbReference type="NCBI Taxonomy" id="392734"/>
    <lineage>
        <taxon>Bacteria</taxon>
        <taxon>Pseudomonadati</taxon>
        <taxon>Acidobacteriota</taxon>
        <taxon>Terriglobia</taxon>
        <taxon>Terriglobales</taxon>
        <taxon>Acidobacteriaceae</taxon>
        <taxon>Terriglobus</taxon>
    </lineage>
</organism>
<feature type="region of interest" description="Disordered" evidence="1">
    <location>
        <begin position="512"/>
        <end position="531"/>
    </location>
</feature>
<protein>
    <submittedName>
        <fullName evidence="3">Lipopolysaccharide export system protein LptA</fullName>
    </submittedName>
</protein>
<dbReference type="EMBL" id="FNSD01000001">
    <property type="protein sequence ID" value="SEB46394.1"/>
    <property type="molecule type" value="Genomic_DNA"/>
</dbReference>
<feature type="region of interest" description="Disordered" evidence="1">
    <location>
        <begin position="457"/>
        <end position="503"/>
    </location>
</feature>
<evidence type="ECO:0000313" key="3">
    <source>
        <dbReference type="EMBL" id="SEB46394.1"/>
    </source>
</evidence>
<evidence type="ECO:0000256" key="2">
    <source>
        <dbReference type="SAM" id="Phobius"/>
    </source>
</evidence>
<dbReference type="AlphaFoldDB" id="A0A1H4JJ97"/>
<reference evidence="3 4" key="1">
    <citation type="submission" date="2016-10" db="EMBL/GenBank/DDBJ databases">
        <authorList>
            <person name="de Groot N.N."/>
        </authorList>
    </citation>
    <scope>NUCLEOTIDE SEQUENCE [LARGE SCALE GENOMIC DNA]</scope>
    <source>
        <strain evidence="3 4">AB35.6</strain>
    </source>
</reference>
<accession>A0A1H4JJ97</accession>
<proteinExistence type="predicted"/>
<evidence type="ECO:0000256" key="1">
    <source>
        <dbReference type="SAM" id="MobiDB-lite"/>
    </source>
</evidence>
<feature type="transmembrane region" description="Helical" evidence="2">
    <location>
        <begin position="21"/>
        <end position="42"/>
    </location>
</feature>
<keyword evidence="2" id="KW-0812">Transmembrane</keyword>
<gene>
    <name evidence="3" type="ORF">SAMN05443244_0653</name>
</gene>
<feature type="compositionally biased region" description="Polar residues" evidence="1">
    <location>
        <begin position="490"/>
        <end position="503"/>
    </location>
</feature>
<name>A0A1H4JJ97_9BACT</name>
<keyword evidence="2" id="KW-0472">Membrane</keyword>
<dbReference type="Gene3D" id="2.60.450.10">
    <property type="entry name" value="Lipopolysaccharide (LPS) transport protein A like domain"/>
    <property type="match status" value="2"/>
</dbReference>
<dbReference type="Proteomes" id="UP000182409">
    <property type="component" value="Unassembled WGS sequence"/>
</dbReference>
<keyword evidence="2" id="KW-1133">Transmembrane helix</keyword>